<organism evidence="3 4">
    <name type="scientific">Ditylenchus destructor</name>
    <dbReference type="NCBI Taxonomy" id="166010"/>
    <lineage>
        <taxon>Eukaryota</taxon>
        <taxon>Metazoa</taxon>
        <taxon>Ecdysozoa</taxon>
        <taxon>Nematoda</taxon>
        <taxon>Chromadorea</taxon>
        <taxon>Rhabditida</taxon>
        <taxon>Tylenchina</taxon>
        <taxon>Tylenchomorpha</taxon>
        <taxon>Sphaerularioidea</taxon>
        <taxon>Anguinidae</taxon>
        <taxon>Anguininae</taxon>
        <taxon>Ditylenchus</taxon>
    </lineage>
</organism>
<dbReference type="GO" id="GO:0005739">
    <property type="term" value="C:mitochondrion"/>
    <property type="evidence" value="ECO:0007669"/>
    <property type="project" value="TreeGrafter"/>
</dbReference>
<dbReference type="EMBL" id="JAKKPZ010000506">
    <property type="protein sequence ID" value="KAI1694475.1"/>
    <property type="molecule type" value="Genomic_DNA"/>
</dbReference>
<feature type="region of interest" description="Disordered" evidence="1">
    <location>
        <begin position="1"/>
        <end position="25"/>
    </location>
</feature>
<keyword evidence="4" id="KW-1185">Reference proteome</keyword>
<dbReference type="GO" id="GO:0070224">
    <property type="term" value="F:sulfide:quinone oxidoreductase activity"/>
    <property type="evidence" value="ECO:0007669"/>
    <property type="project" value="TreeGrafter"/>
</dbReference>
<dbReference type="GO" id="GO:0070221">
    <property type="term" value="P:sulfide oxidation, using sulfide:quinone oxidoreductase"/>
    <property type="evidence" value="ECO:0007669"/>
    <property type="project" value="TreeGrafter"/>
</dbReference>
<accession>A0AAD4MHS2</accession>
<dbReference type="Gene3D" id="3.50.50.60">
    <property type="entry name" value="FAD/NAD(P)-binding domain"/>
    <property type="match status" value="2"/>
</dbReference>
<reference evidence="3" key="1">
    <citation type="submission" date="2022-01" db="EMBL/GenBank/DDBJ databases">
        <title>Genome Sequence Resource for Two Populations of Ditylenchus destructor, the Migratory Endoparasitic Phytonematode.</title>
        <authorList>
            <person name="Zhang H."/>
            <person name="Lin R."/>
            <person name="Xie B."/>
        </authorList>
    </citation>
    <scope>NUCLEOTIDE SEQUENCE</scope>
    <source>
        <strain evidence="3">BazhouSP</strain>
    </source>
</reference>
<evidence type="ECO:0000256" key="1">
    <source>
        <dbReference type="SAM" id="MobiDB-lite"/>
    </source>
</evidence>
<name>A0AAD4MHS2_9BILA</name>
<dbReference type="PANTHER" id="PTHR10632">
    <property type="entry name" value="SULFIDE:QUINONE OXIDOREDUCTASE"/>
    <property type="match status" value="1"/>
</dbReference>
<dbReference type="InterPro" id="IPR036188">
    <property type="entry name" value="FAD/NAD-bd_sf"/>
</dbReference>
<evidence type="ECO:0000313" key="4">
    <source>
        <dbReference type="Proteomes" id="UP001201812"/>
    </source>
</evidence>
<feature type="compositionally biased region" description="Polar residues" evidence="1">
    <location>
        <begin position="14"/>
        <end position="25"/>
    </location>
</feature>
<proteinExistence type="predicted"/>
<gene>
    <name evidence="3" type="ORF">DdX_20100</name>
</gene>
<dbReference type="InterPro" id="IPR015904">
    <property type="entry name" value="Sulphide_quinone_reductase"/>
</dbReference>
<dbReference type="AlphaFoldDB" id="A0AAD4MHS2"/>
<sequence>MYTLKKRYPAVKSNGDSQGSCTSSEQRPSKLLCYVDECVLEKTYFVYWIGDSNTLGVTDLDGGVFEKVMDKKNRKKVLKNVAESMVDPKWNSIFNAKGFKVGNVTEDCAQIRYISEVVELPLVNVHEERITKNATLLKAALQEIQDLTCLLDKQKTSPERTKESQSSGQTSQASQRSSQQQVRAPLSNMNDRLRRNGRKRGMPTDHFRLLIAGGGTAGCAIASRFSRFLKAPEIAVVEPCSTHCYQPGLTFVGAGILKVDQIVRPEKDVLSRNVTWINESISAFKPNENSISLRSGEEISYDFLVIATGLELRYDMIKGLKVEHLSAPNSALCSIYDLKYAHKVYEELRQLKLANTSRNVIFTHPNSPIKCPGATQKICYLAEEYLRKRGLCVFRPLCLSLALIPPEHVRRAFMFIVGKSVPGLQGWLGYFASNYIGLSQLEKDRGAAAFDPLRVFLRRSRSTERFSTPSTIATPSPMATLSSMLSRQSRSSLRSSNPLNATLPSRPSTLSSRSSFQLVQRWDIEIVQKPRYAIPFWNVFNRTQNAIERTNNGMEVSHKYFAKDLNHRPSLSDYLAALLIDVDKQVDTARAVRLQHSRARPMRNVIKEQHVMNVLDDANFDTDEGLIDAVQLLGLVMQGFVDGLRVPNEDEEENETSEEE</sequence>
<feature type="compositionally biased region" description="Low complexity" evidence="1">
    <location>
        <begin position="164"/>
        <end position="181"/>
    </location>
</feature>
<dbReference type="GO" id="GO:0071949">
    <property type="term" value="F:FAD binding"/>
    <property type="evidence" value="ECO:0007669"/>
    <property type="project" value="TreeGrafter"/>
</dbReference>
<evidence type="ECO:0000313" key="3">
    <source>
        <dbReference type="EMBL" id="KAI1694475.1"/>
    </source>
</evidence>
<dbReference type="PANTHER" id="PTHR10632:SF2">
    <property type="entry name" value="SULFIDE:QUINONE OXIDOREDUCTASE, MITOCHONDRIAL"/>
    <property type="match status" value="1"/>
</dbReference>
<dbReference type="InterPro" id="IPR023753">
    <property type="entry name" value="FAD/NAD-binding_dom"/>
</dbReference>
<dbReference type="SUPFAM" id="SSF51905">
    <property type="entry name" value="FAD/NAD(P)-binding domain"/>
    <property type="match status" value="2"/>
</dbReference>
<feature type="region of interest" description="Disordered" evidence="1">
    <location>
        <begin position="155"/>
        <end position="201"/>
    </location>
</feature>
<dbReference type="Proteomes" id="UP001201812">
    <property type="component" value="Unassembled WGS sequence"/>
</dbReference>
<evidence type="ECO:0000259" key="2">
    <source>
        <dbReference type="Pfam" id="PF07992"/>
    </source>
</evidence>
<feature type="domain" description="FAD/NAD(P)-binding" evidence="2">
    <location>
        <begin position="208"/>
        <end position="320"/>
    </location>
</feature>
<comment type="caution">
    <text evidence="3">The sequence shown here is derived from an EMBL/GenBank/DDBJ whole genome shotgun (WGS) entry which is preliminary data.</text>
</comment>
<protein>
    <submittedName>
        <fullName evidence="3">Pyridine nucleotide-disulfide oxidoreductase domain-containing protein</fullName>
    </submittedName>
</protein>
<dbReference type="Pfam" id="PF07992">
    <property type="entry name" value="Pyr_redox_2"/>
    <property type="match status" value="1"/>
</dbReference>